<evidence type="ECO:0000259" key="1">
    <source>
        <dbReference type="Pfam" id="PF06223"/>
    </source>
</evidence>
<gene>
    <name evidence="2" type="ORF">G3W53_25175</name>
    <name evidence="3" type="ORF">G3W53_27655</name>
</gene>
<dbReference type="EMBL" id="JAAGYP010000250">
    <property type="protein sequence ID" value="NEN73736.1"/>
    <property type="molecule type" value="Genomic_DNA"/>
</dbReference>
<dbReference type="Pfam" id="PF06223">
    <property type="entry name" value="Phage_tail_T"/>
    <property type="match status" value="1"/>
</dbReference>
<dbReference type="Proteomes" id="UP000471360">
    <property type="component" value="Unassembled WGS sequence"/>
</dbReference>
<dbReference type="AlphaFoldDB" id="A0A8T6QJC7"/>
<reference evidence="2 4" key="1">
    <citation type="submission" date="2020-02" db="EMBL/GenBank/DDBJ databases">
        <authorList>
            <person name="Subbiah M."/>
            <person name="Call D."/>
        </authorList>
    </citation>
    <scope>NUCLEOTIDE SEQUENCE [LARGE SCALE GENOMIC DNA]</scope>
    <source>
        <strain evidence="2 4">8375wB1</strain>
    </source>
</reference>
<proteinExistence type="predicted"/>
<sequence length="28" mass="3281">MWMEFDRVSPLGDERGDIRNAQIVKAVF</sequence>
<name>A0A8T6QJC7_ECOLX</name>
<evidence type="ECO:0000313" key="3">
    <source>
        <dbReference type="EMBL" id="NEN73736.1"/>
    </source>
</evidence>
<organism evidence="2 4">
    <name type="scientific">Escherichia coli</name>
    <dbReference type="NCBI Taxonomy" id="562"/>
    <lineage>
        <taxon>Bacteria</taxon>
        <taxon>Pseudomonadati</taxon>
        <taxon>Pseudomonadota</taxon>
        <taxon>Gammaproteobacteria</taxon>
        <taxon>Enterobacterales</taxon>
        <taxon>Enterobacteriaceae</taxon>
        <taxon>Escherichia</taxon>
    </lineage>
</organism>
<evidence type="ECO:0000313" key="4">
    <source>
        <dbReference type="Proteomes" id="UP000471360"/>
    </source>
</evidence>
<protein>
    <submittedName>
        <fullName evidence="2">DUF4035 domain-containing protein</fullName>
    </submittedName>
</protein>
<dbReference type="EMBL" id="JAAGYP010000083">
    <property type="protein sequence ID" value="NEN73309.1"/>
    <property type="molecule type" value="Genomic_DNA"/>
</dbReference>
<feature type="non-terminal residue" evidence="2">
    <location>
        <position position="28"/>
    </location>
</feature>
<comment type="caution">
    <text evidence="2">The sequence shown here is derived from an EMBL/GenBank/DDBJ whole genome shotgun (WGS) entry which is preliminary data.</text>
</comment>
<dbReference type="InterPro" id="IPR009350">
    <property type="entry name" value="Phage_tail_T"/>
</dbReference>
<accession>A0A8T6QJC7</accession>
<evidence type="ECO:0000313" key="2">
    <source>
        <dbReference type="EMBL" id="NEN73309.1"/>
    </source>
</evidence>
<feature type="domain" description="Minor tail T" evidence="1">
    <location>
        <begin position="1"/>
        <end position="27"/>
    </location>
</feature>